<accession>A0A3E0TUW5</accession>
<evidence type="ECO:0000313" key="1">
    <source>
        <dbReference type="EMBL" id="REL28259.1"/>
    </source>
</evidence>
<name>A0A3E0TUW5_9GAMM</name>
<protein>
    <submittedName>
        <fullName evidence="1">Uncharacterized protein</fullName>
    </submittedName>
</protein>
<reference evidence="1 2" key="1">
    <citation type="submission" date="2018-08" db="EMBL/GenBank/DDBJ databases">
        <title>Thalassotalea euphylliae genome.</title>
        <authorList>
            <person name="Summers S."/>
            <person name="Rice S.A."/>
            <person name="Freckelton M.L."/>
            <person name="Nedved B.T."/>
            <person name="Hadfield M.G."/>
        </authorList>
    </citation>
    <scope>NUCLEOTIDE SEQUENCE [LARGE SCALE GENOMIC DNA]</scope>
    <source>
        <strain evidence="1 2">H1</strain>
    </source>
</reference>
<dbReference type="EMBL" id="QUOU01000001">
    <property type="protein sequence ID" value="REL28259.1"/>
    <property type="molecule type" value="Genomic_DNA"/>
</dbReference>
<dbReference type="AlphaFoldDB" id="A0A3E0TUW5"/>
<proteinExistence type="predicted"/>
<sequence length="76" mass="8811">MVLLRVQIDWRGNLVVTAGRINAIKTKDFFQKLTNQWLRLGRLLSAHGIDIVLEQQTKMPRNTITESRLLSPLKKQ</sequence>
<comment type="caution">
    <text evidence="1">The sequence shown here is derived from an EMBL/GenBank/DDBJ whole genome shotgun (WGS) entry which is preliminary data.</text>
</comment>
<gene>
    <name evidence="1" type="ORF">DXX93_17920</name>
</gene>
<dbReference type="RefSeq" id="WP_116009306.1">
    <property type="nucleotide sequence ID" value="NZ_QUOU01000001.1"/>
</dbReference>
<dbReference type="Proteomes" id="UP000256478">
    <property type="component" value="Unassembled WGS sequence"/>
</dbReference>
<evidence type="ECO:0000313" key="2">
    <source>
        <dbReference type="Proteomes" id="UP000256478"/>
    </source>
</evidence>
<organism evidence="1 2">
    <name type="scientific">Thalassotalea euphylliae</name>
    <dbReference type="NCBI Taxonomy" id="1655234"/>
    <lineage>
        <taxon>Bacteria</taxon>
        <taxon>Pseudomonadati</taxon>
        <taxon>Pseudomonadota</taxon>
        <taxon>Gammaproteobacteria</taxon>
        <taxon>Alteromonadales</taxon>
        <taxon>Colwelliaceae</taxon>
        <taxon>Thalassotalea</taxon>
    </lineage>
</organism>